<feature type="domain" description="Chorismate-utilising enzyme C-terminal" evidence="6">
    <location>
        <begin position="167"/>
        <end position="410"/>
    </location>
</feature>
<evidence type="ECO:0000313" key="7">
    <source>
        <dbReference type="EMBL" id="UOB20036.1"/>
    </source>
</evidence>
<evidence type="ECO:0000256" key="4">
    <source>
        <dbReference type="ARBA" id="ARBA00023235"/>
    </source>
</evidence>
<dbReference type="RefSeq" id="WP_243365374.1">
    <property type="nucleotide sequence ID" value="NZ_CP094348.1"/>
</dbReference>
<organism evidence="7 8">
    <name type="scientific">Macrococcus armenti</name>
    <dbReference type="NCBI Taxonomy" id="2875764"/>
    <lineage>
        <taxon>Bacteria</taxon>
        <taxon>Bacillati</taxon>
        <taxon>Bacillota</taxon>
        <taxon>Bacilli</taxon>
        <taxon>Bacillales</taxon>
        <taxon>Staphylococcaceae</taxon>
        <taxon>Macrococcus</taxon>
    </lineage>
</organism>
<dbReference type="Proteomes" id="UP000830343">
    <property type="component" value="Chromosome"/>
</dbReference>
<protein>
    <recommendedName>
        <fullName evidence="3">isochorismate synthase</fullName>
        <ecNumber evidence="3">5.4.4.2</ecNumber>
    </recommendedName>
    <alternativeName>
        <fullName evidence="5">Isochorismate mutase</fullName>
    </alternativeName>
</protein>
<reference evidence="7" key="2">
    <citation type="submission" date="2022-04" db="EMBL/GenBank/DDBJ databases">
        <title>Antimicrobial genetic elements in methicillin-resistant Macrococcus armenti.</title>
        <authorList>
            <person name="Keller J.E."/>
            <person name="Schwendener S."/>
            <person name="Pantucek R."/>
            <person name="Perreten V."/>
        </authorList>
    </citation>
    <scope>NUCLEOTIDE SEQUENCE</scope>
    <source>
        <strain evidence="7">CCM 2609</strain>
    </source>
</reference>
<dbReference type="InterPro" id="IPR004561">
    <property type="entry name" value="IsoChor_synthase"/>
</dbReference>
<evidence type="ECO:0000313" key="8">
    <source>
        <dbReference type="Proteomes" id="UP000830343"/>
    </source>
</evidence>
<comment type="similarity">
    <text evidence="2">Belongs to the isochorismate synthase family.</text>
</comment>
<dbReference type="Pfam" id="PF00425">
    <property type="entry name" value="Chorismate_bind"/>
    <property type="match status" value="1"/>
</dbReference>
<dbReference type="InterPro" id="IPR015890">
    <property type="entry name" value="Chorismate_C"/>
</dbReference>
<dbReference type="InterPro" id="IPR019999">
    <property type="entry name" value="Anth_synth_I-like"/>
</dbReference>
<gene>
    <name evidence="7" type="ORF">MRZ06_08340</name>
</gene>
<dbReference type="InterPro" id="IPR005801">
    <property type="entry name" value="ADC_synthase"/>
</dbReference>
<keyword evidence="8" id="KW-1185">Reference proteome</keyword>
<name>A0ABY3ZVX5_9STAP</name>
<keyword evidence="4 7" id="KW-0413">Isomerase</keyword>
<dbReference type="SUPFAM" id="SSF56322">
    <property type="entry name" value="ADC synthase"/>
    <property type="match status" value="1"/>
</dbReference>
<accession>A0ABY3ZVX5</accession>
<reference evidence="7" key="1">
    <citation type="submission" date="2022-03" db="EMBL/GenBank/DDBJ databases">
        <authorList>
            <person name="Vrbovska V."/>
            <person name="Kovarovic V."/>
            <person name="Botka T."/>
            <person name="Pantucek R."/>
        </authorList>
    </citation>
    <scope>NUCLEOTIDE SEQUENCE</scope>
    <source>
        <strain evidence="7">CCM 2609</strain>
    </source>
</reference>
<comment type="catalytic activity">
    <reaction evidence="1">
        <text>chorismate = isochorismate</text>
        <dbReference type="Rhea" id="RHEA:18985"/>
        <dbReference type="ChEBI" id="CHEBI:29748"/>
        <dbReference type="ChEBI" id="CHEBI:29780"/>
        <dbReference type="EC" id="5.4.4.2"/>
    </reaction>
</comment>
<evidence type="ECO:0000256" key="1">
    <source>
        <dbReference type="ARBA" id="ARBA00000799"/>
    </source>
</evidence>
<dbReference type="PANTHER" id="PTHR42839:SF1">
    <property type="entry name" value="ISOCHORISMATE SYNTHASE MENF"/>
    <property type="match status" value="1"/>
</dbReference>
<dbReference type="EMBL" id="CP094348">
    <property type="protein sequence ID" value="UOB20036.1"/>
    <property type="molecule type" value="Genomic_DNA"/>
</dbReference>
<dbReference type="PANTHER" id="PTHR42839">
    <property type="entry name" value="ISOCHORISMATE SYNTHASE ENTC"/>
    <property type="match status" value="1"/>
</dbReference>
<dbReference type="Gene3D" id="3.60.120.10">
    <property type="entry name" value="Anthranilate synthase"/>
    <property type="match status" value="1"/>
</dbReference>
<proteinExistence type="inferred from homology"/>
<sequence>MPEDLVRAIYQYPYEGCTNEVDIFNYFADYKGERYLYINKDKSLKIIGIGIQSLIKRDTIDPDGVEKVYQSFVHNSEVFGVDKLQLKLFGGFYFDEDDSEDFSTFHKSHFIIPKIQIIIEESASWIIFTDASIDKERVIDALMHLTGESVASAAHALKCEDINLDLFRHNAAHAIAQMKSGAFNKVVLSRKRRIEMDAEIQVEALIDKARLNHEASYLVVMESGSKTFISKTPEQLVMVNGAYLYTNAIAGTMSKSVDDAKAKLLADEKNLIEHKIVVDSIKDDLIPYVCDITMKDHPQILENQFLYHLYTPIKAKLKTGSTLRVTHAMHPTPALGGYPKVQATEYIMQAGECRGLYGAPIGYVDAEGNGEFIVAIRSMVIERNEAVLFAGCGIVEDSEVESEVYETEVKFKPMLQMLGVTHNE</sequence>
<evidence type="ECO:0000256" key="5">
    <source>
        <dbReference type="ARBA" id="ARBA00041564"/>
    </source>
</evidence>
<dbReference type="NCBIfam" id="TIGR00543">
    <property type="entry name" value="isochor_syn"/>
    <property type="match status" value="1"/>
</dbReference>
<dbReference type="EC" id="5.4.4.2" evidence="3"/>
<dbReference type="GO" id="GO:0008909">
    <property type="term" value="F:isochorismate synthase activity"/>
    <property type="evidence" value="ECO:0007669"/>
    <property type="project" value="UniProtKB-EC"/>
</dbReference>
<evidence type="ECO:0000256" key="2">
    <source>
        <dbReference type="ARBA" id="ARBA00005297"/>
    </source>
</evidence>
<dbReference type="PRINTS" id="PR00095">
    <property type="entry name" value="ANTSNTHASEI"/>
</dbReference>
<evidence type="ECO:0000256" key="3">
    <source>
        <dbReference type="ARBA" id="ARBA00012824"/>
    </source>
</evidence>
<evidence type="ECO:0000259" key="6">
    <source>
        <dbReference type="Pfam" id="PF00425"/>
    </source>
</evidence>